<dbReference type="InterPro" id="IPR027417">
    <property type="entry name" value="P-loop_NTPase"/>
</dbReference>
<organism evidence="1 2">
    <name type="scientific">Komagataeibacter saccharivorans</name>
    <dbReference type="NCBI Taxonomy" id="265959"/>
    <lineage>
        <taxon>Bacteria</taxon>
        <taxon>Pseudomonadati</taxon>
        <taxon>Pseudomonadota</taxon>
        <taxon>Alphaproteobacteria</taxon>
        <taxon>Acetobacterales</taxon>
        <taxon>Acetobacteraceae</taxon>
        <taxon>Komagataeibacter</taxon>
    </lineage>
</organism>
<dbReference type="EMBL" id="CP023036">
    <property type="protein sequence ID" value="AXY23319.1"/>
    <property type="molecule type" value="Genomic_DNA"/>
</dbReference>
<dbReference type="Pfam" id="PF03567">
    <property type="entry name" value="Sulfotransfer_2"/>
    <property type="match status" value="1"/>
</dbReference>
<protein>
    <submittedName>
        <fullName evidence="1">Sulfotransferase family protein</fullName>
    </submittedName>
</protein>
<name>A0A347WEM6_9PROT</name>
<dbReference type="InterPro" id="IPR005331">
    <property type="entry name" value="Sulfotransferase"/>
</dbReference>
<sequence length="227" mass="26479">MQTLLQPVVRVKMSSDVHERLAELRIPYPPGPKRQRRAAMVRERGVFFLHIPKNAGTSITRALYGMDVGHETVRYFQHRMPDLLRFPSFAILRDPVQRFLSACRYARTGGGETRQVARGFRAHYMGLRDLDDALDLVAQARRTYEIDHIFRPQTWYLTDRDGHIAVDRLFMLDDMKGIQDFVAGYTPVAIRQMNGTVNKGELPRPDQIERIRQIYRADYDLIARIRH</sequence>
<dbReference type="KEGG" id="ksc:CD178_02572"/>
<evidence type="ECO:0000313" key="2">
    <source>
        <dbReference type="Proteomes" id="UP000264120"/>
    </source>
</evidence>
<accession>A0A347WEM6</accession>
<keyword evidence="2" id="KW-1185">Reference proteome</keyword>
<dbReference type="RefSeq" id="WP_110547558.1">
    <property type="nucleotide sequence ID" value="NZ_CP023036.1"/>
</dbReference>
<evidence type="ECO:0000313" key="1">
    <source>
        <dbReference type="EMBL" id="AXY23319.1"/>
    </source>
</evidence>
<dbReference type="GO" id="GO:0008146">
    <property type="term" value="F:sulfotransferase activity"/>
    <property type="evidence" value="ECO:0007669"/>
    <property type="project" value="InterPro"/>
</dbReference>
<keyword evidence="1" id="KW-0808">Transferase</keyword>
<dbReference type="OrthoDB" id="288532at2"/>
<dbReference type="GO" id="GO:0016020">
    <property type="term" value="C:membrane"/>
    <property type="evidence" value="ECO:0007669"/>
    <property type="project" value="InterPro"/>
</dbReference>
<dbReference type="AlphaFoldDB" id="A0A347WEM6"/>
<reference evidence="1 2" key="1">
    <citation type="submission" date="2017-08" db="EMBL/GenBank/DDBJ databases">
        <title>Complete genome sequence of Gluconacetobacter saccharivorans CV1 isolated from Fermented Vinegar.</title>
        <authorList>
            <person name="Kim S.-Y."/>
        </authorList>
    </citation>
    <scope>NUCLEOTIDE SEQUENCE [LARGE SCALE GENOMIC DNA]</scope>
    <source>
        <strain evidence="1 2">CV1</strain>
    </source>
</reference>
<dbReference type="Proteomes" id="UP000264120">
    <property type="component" value="Chromosome"/>
</dbReference>
<dbReference type="Gene3D" id="3.40.50.300">
    <property type="entry name" value="P-loop containing nucleotide triphosphate hydrolases"/>
    <property type="match status" value="1"/>
</dbReference>
<proteinExistence type="predicted"/>
<gene>
    <name evidence="1" type="ORF">CD178_02572</name>
</gene>